<dbReference type="EMBL" id="GFAA01002809">
    <property type="protein sequence ID" value="JAU00626.1"/>
    <property type="molecule type" value="mRNA"/>
</dbReference>
<name>A0A1E1XN05_AMBSC</name>
<reference evidence="1" key="1">
    <citation type="submission" date="2016-09" db="EMBL/GenBank/DDBJ databases">
        <authorList>
            <person name="Capua I."/>
            <person name="De Benedictis P."/>
            <person name="Joannis T."/>
            <person name="Lombin L.H."/>
            <person name="Cattoli G."/>
        </authorList>
    </citation>
    <scope>NUCLEOTIDE SEQUENCE</scope>
</reference>
<dbReference type="AlphaFoldDB" id="A0A1E1XN05"/>
<accession>A0A1E1XN05</accession>
<organism evidence="1">
    <name type="scientific">Amblyomma sculptum</name>
    <name type="common">Tick</name>
    <dbReference type="NCBI Taxonomy" id="1581419"/>
    <lineage>
        <taxon>Eukaryota</taxon>
        <taxon>Metazoa</taxon>
        <taxon>Ecdysozoa</taxon>
        <taxon>Arthropoda</taxon>
        <taxon>Chelicerata</taxon>
        <taxon>Arachnida</taxon>
        <taxon>Acari</taxon>
        <taxon>Parasitiformes</taxon>
        <taxon>Ixodida</taxon>
        <taxon>Ixodoidea</taxon>
        <taxon>Ixodidae</taxon>
        <taxon>Amblyomminae</taxon>
        <taxon>Amblyomma</taxon>
    </lineage>
</organism>
<feature type="non-terminal residue" evidence="1">
    <location>
        <position position="1"/>
    </location>
</feature>
<reference evidence="1" key="2">
    <citation type="journal article" date="2017" name="Front. Cell. Infect. Microbiol.">
        <title>Analysis of the Salivary Gland Transcriptome of Unfed and Partially Fed Amblyomma sculptum Ticks and Descriptive Proteome of the Saliva.</title>
        <authorList>
            <person name="Esteves E."/>
            <person name="Maruyama S.R."/>
            <person name="Kawahara R."/>
            <person name="Fujita A."/>
            <person name="Martins L.A."/>
            <person name="Righi A.A."/>
            <person name="Costa F.B."/>
            <person name="Palmisano G."/>
            <person name="Labruna M.B."/>
            <person name="Sa-Nunes A."/>
            <person name="Ribeiro J.M.C."/>
            <person name="Fogaca A.C."/>
        </authorList>
    </citation>
    <scope>NUCLEOTIDE SEQUENCE</scope>
</reference>
<sequence length="135" mass="14657">ATGDACAPYSKCPQKTFSPVSKWTPKPTVRMNPDDYVTVLRPSSMVALKTAFFQQGELGAAISQLVGRQHMNAITISPNWEQNIIICGTQNPEVAQKLLTDIQITTSKGSLPLHGHLKLTGDVCRGVISVHNLET</sequence>
<evidence type="ECO:0000313" key="1">
    <source>
        <dbReference type="EMBL" id="JAU00626.1"/>
    </source>
</evidence>
<protein>
    <submittedName>
        <fullName evidence="1">Uncharacterized protein</fullName>
    </submittedName>
</protein>
<proteinExistence type="evidence at transcript level"/>